<dbReference type="Pfam" id="PF13478">
    <property type="entry name" value="XdhC_C"/>
    <property type="match status" value="1"/>
</dbReference>
<dbReference type="PANTHER" id="PTHR30388">
    <property type="entry name" value="ALDEHYDE OXIDOREDUCTASE MOLYBDENUM COFACTOR ASSEMBLY PROTEIN"/>
    <property type="match status" value="1"/>
</dbReference>
<dbReference type="Pfam" id="PF02625">
    <property type="entry name" value="XdhC_CoxI"/>
    <property type="match status" value="1"/>
</dbReference>
<sequence length="285" mass="30662">MQIDHPHYQDYVLDTYLGWRGEGMRCAVLTLVATTGGSPRPVGSQMAVCEDGRHVGMITGGCAESALVHDAIAAIIGGADLIERYGEGSKFRDITLPCGAGLDIHFAVLLRDDEVQQISEALARRQTAEMAFGGFVRRYRPKGRIVIVGQGPIVIMLAQLAAMAEMDTVIYSPDAMVIGSLPDAQPLRDERDFDAGLLDADSALVTLFHDHAFEPQILKAALRSPAFYIGALGSKRAHQARLEALNGCGDLTRIKGPAGVYIGAKTPPEIALSIMAEIIEHWRAA</sequence>
<evidence type="ECO:0000313" key="3">
    <source>
        <dbReference type="EMBL" id="MDC7676621.1"/>
    </source>
</evidence>
<dbReference type="PANTHER" id="PTHR30388:SF4">
    <property type="entry name" value="MOLYBDENUM COFACTOR INSERTION CHAPERONE PAOD"/>
    <property type="match status" value="1"/>
</dbReference>
<dbReference type="Proteomes" id="UP001218579">
    <property type="component" value="Unassembled WGS sequence"/>
</dbReference>
<protein>
    <submittedName>
        <fullName evidence="3">XdhC family protein</fullName>
    </submittedName>
</protein>
<evidence type="ECO:0000313" key="4">
    <source>
        <dbReference type="Proteomes" id="UP001218579"/>
    </source>
</evidence>
<dbReference type="InterPro" id="IPR052698">
    <property type="entry name" value="MoCofactor_Util/Proc"/>
</dbReference>
<organism evidence="3 4">
    <name type="scientific">Asticcacaulis machinosus</name>
    <dbReference type="NCBI Taxonomy" id="2984211"/>
    <lineage>
        <taxon>Bacteria</taxon>
        <taxon>Pseudomonadati</taxon>
        <taxon>Pseudomonadota</taxon>
        <taxon>Alphaproteobacteria</taxon>
        <taxon>Caulobacterales</taxon>
        <taxon>Caulobacteraceae</taxon>
        <taxon>Asticcacaulis</taxon>
    </lineage>
</organism>
<proteinExistence type="predicted"/>
<evidence type="ECO:0000259" key="1">
    <source>
        <dbReference type="Pfam" id="PF02625"/>
    </source>
</evidence>
<dbReference type="EMBL" id="JAQQKV010000002">
    <property type="protein sequence ID" value="MDC7676621.1"/>
    <property type="molecule type" value="Genomic_DNA"/>
</dbReference>
<keyword evidence="4" id="KW-1185">Reference proteome</keyword>
<feature type="domain" description="XdhC Rossmann" evidence="2">
    <location>
        <begin position="145"/>
        <end position="278"/>
    </location>
</feature>
<dbReference type="RefSeq" id="WP_272744954.1">
    <property type="nucleotide sequence ID" value="NZ_JAQQKV010000002.1"/>
</dbReference>
<dbReference type="Gene3D" id="3.40.50.720">
    <property type="entry name" value="NAD(P)-binding Rossmann-like Domain"/>
    <property type="match status" value="1"/>
</dbReference>
<feature type="domain" description="XdhC- CoxI" evidence="1">
    <location>
        <begin position="19"/>
        <end position="86"/>
    </location>
</feature>
<dbReference type="InterPro" id="IPR003777">
    <property type="entry name" value="XdhC_CoxI"/>
</dbReference>
<accession>A0ABT5HK39</accession>
<comment type="caution">
    <text evidence="3">The sequence shown here is derived from an EMBL/GenBank/DDBJ whole genome shotgun (WGS) entry which is preliminary data.</text>
</comment>
<evidence type="ECO:0000259" key="2">
    <source>
        <dbReference type="Pfam" id="PF13478"/>
    </source>
</evidence>
<name>A0ABT5HK39_9CAUL</name>
<gene>
    <name evidence="3" type="ORF">PQU98_10795</name>
</gene>
<reference evidence="3 4" key="1">
    <citation type="submission" date="2023-01" db="EMBL/GenBank/DDBJ databases">
        <title>Novel species of the genus Asticcacaulis isolated from rivers.</title>
        <authorList>
            <person name="Lu H."/>
        </authorList>
    </citation>
    <scope>NUCLEOTIDE SEQUENCE [LARGE SCALE GENOMIC DNA]</scope>
    <source>
        <strain evidence="3 4">LKC15W</strain>
    </source>
</reference>
<dbReference type="InterPro" id="IPR027051">
    <property type="entry name" value="XdhC_Rossmann_dom"/>
</dbReference>